<dbReference type="SUPFAM" id="SSF55811">
    <property type="entry name" value="Nudix"/>
    <property type="match status" value="1"/>
</dbReference>
<accession>A0A2I1CJB0</accession>
<evidence type="ECO:0000259" key="3">
    <source>
        <dbReference type="PROSITE" id="PS51462"/>
    </source>
</evidence>
<dbReference type="GO" id="GO:0006203">
    <property type="term" value="P:dGTP catabolic process"/>
    <property type="evidence" value="ECO:0007669"/>
    <property type="project" value="TreeGrafter"/>
</dbReference>
<dbReference type="Pfam" id="PF00293">
    <property type="entry name" value="NUDIX"/>
    <property type="match status" value="1"/>
</dbReference>
<dbReference type="InterPro" id="IPR020084">
    <property type="entry name" value="NUDIX_hydrolase_CS"/>
</dbReference>
<keyword evidence="1 2" id="KW-0378">Hydrolase</keyword>
<organism evidence="4 5">
    <name type="scientific">Aspergillus novofumigatus (strain IBT 16806)</name>
    <dbReference type="NCBI Taxonomy" id="1392255"/>
    <lineage>
        <taxon>Eukaryota</taxon>
        <taxon>Fungi</taxon>
        <taxon>Dikarya</taxon>
        <taxon>Ascomycota</taxon>
        <taxon>Pezizomycotina</taxon>
        <taxon>Eurotiomycetes</taxon>
        <taxon>Eurotiomycetidae</taxon>
        <taxon>Eurotiales</taxon>
        <taxon>Aspergillaceae</taxon>
        <taxon>Aspergillus</taxon>
        <taxon>Aspergillus subgen. Fumigati</taxon>
    </lineage>
</organism>
<dbReference type="OMA" id="FEECTIR"/>
<dbReference type="InterPro" id="IPR015797">
    <property type="entry name" value="NUDIX_hydrolase-like_dom_sf"/>
</dbReference>
<dbReference type="CDD" id="cd04678">
    <property type="entry name" value="NUDIX_MTH2_Nudt15"/>
    <property type="match status" value="1"/>
</dbReference>
<dbReference type="InterPro" id="IPR020476">
    <property type="entry name" value="Nudix_hydrolase"/>
</dbReference>
<evidence type="ECO:0000313" key="4">
    <source>
        <dbReference type="EMBL" id="PKX97687.1"/>
    </source>
</evidence>
<dbReference type="Gene3D" id="3.90.79.10">
    <property type="entry name" value="Nucleoside Triphosphate Pyrophosphohydrolase"/>
    <property type="match status" value="1"/>
</dbReference>
<dbReference type="GO" id="GO:0035539">
    <property type="term" value="F:8-oxo-7,8-dihydrodeoxyguanosine triphosphate pyrophosphatase activity"/>
    <property type="evidence" value="ECO:0007669"/>
    <property type="project" value="TreeGrafter"/>
</dbReference>
<dbReference type="EMBL" id="MSZS01000002">
    <property type="protein sequence ID" value="PKX97687.1"/>
    <property type="molecule type" value="Genomic_DNA"/>
</dbReference>
<evidence type="ECO:0000313" key="5">
    <source>
        <dbReference type="Proteomes" id="UP000234474"/>
    </source>
</evidence>
<comment type="caution">
    <text evidence="4">The sequence shown here is derived from an EMBL/GenBank/DDBJ whole genome shotgun (WGS) entry which is preliminary data.</text>
</comment>
<proteinExistence type="inferred from homology"/>
<dbReference type="PROSITE" id="PS00893">
    <property type="entry name" value="NUDIX_BOX"/>
    <property type="match status" value="1"/>
</dbReference>
<dbReference type="RefSeq" id="XP_024686282.1">
    <property type="nucleotide sequence ID" value="XM_024821044.1"/>
</dbReference>
<dbReference type="PANTHER" id="PTHR16099:SF5">
    <property type="entry name" value="NUCLEOTIDE TRIPHOSPHATE DIPHOSPHATASE NUDT15"/>
    <property type="match status" value="1"/>
</dbReference>
<dbReference type="PANTHER" id="PTHR16099">
    <property type="entry name" value="8-OXO-DGTP DIPHOSPHATES NUDT15"/>
    <property type="match status" value="1"/>
</dbReference>
<evidence type="ECO:0000256" key="1">
    <source>
        <dbReference type="ARBA" id="ARBA00022801"/>
    </source>
</evidence>
<dbReference type="AlphaFoldDB" id="A0A2I1CJB0"/>
<dbReference type="FunFam" id="3.90.79.10:FF:000060">
    <property type="entry name" value="Nudix hydrolase 1"/>
    <property type="match status" value="1"/>
</dbReference>
<dbReference type="STRING" id="1392255.A0A2I1CJB0"/>
<dbReference type="InterPro" id="IPR000086">
    <property type="entry name" value="NUDIX_hydrolase_dom"/>
</dbReference>
<dbReference type="PROSITE" id="PS51462">
    <property type="entry name" value="NUDIX"/>
    <property type="match status" value="1"/>
</dbReference>
<dbReference type="Proteomes" id="UP000234474">
    <property type="component" value="Unassembled WGS sequence"/>
</dbReference>
<name>A0A2I1CJB0_ASPN1</name>
<dbReference type="VEuPathDB" id="FungiDB:P174DRAFT_115599"/>
<dbReference type="OrthoDB" id="447842at2759"/>
<evidence type="ECO:0000256" key="2">
    <source>
        <dbReference type="RuleBase" id="RU003476"/>
    </source>
</evidence>
<protein>
    <recommendedName>
        <fullName evidence="3">Nudix hydrolase domain-containing protein</fullName>
    </recommendedName>
</protein>
<dbReference type="PRINTS" id="PR00502">
    <property type="entry name" value="NUDIXFAMILY"/>
</dbReference>
<gene>
    <name evidence="4" type="ORF">P174DRAFT_115599</name>
</gene>
<reference evidence="5" key="1">
    <citation type="journal article" date="2018" name="Proc. Natl. Acad. Sci. U.S.A.">
        <title>Linking secondary metabolites to gene clusters through genome sequencing of six diverse Aspergillus species.</title>
        <authorList>
            <person name="Kaerboelling I."/>
            <person name="Vesth T.C."/>
            <person name="Frisvad J.C."/>
            <person name="Nybo J.L."/>
            <person name="Theobald S."/>
            <person name="Kuo A."/>
            <person name="Bowyer P."/>
            <person name="Matsuda Y."/>
            <person name="Mondo S."/>
            <person name="Lyhne E.K."/>
            <person name="Kogle M.E."/>
            <person name="Clum A."/>
            <person name="Lipzen A."/>
            <person name="Salamov A."/>
            <person name="Ngan C.Y."/>
            <person name="Daum C."/>
            <person name="Chiniquy J."/>
            <person name="Barry K."/>
            <person name="LaButti K."/>
            <person name="Haridas S."/>
            <person name="Simmons B.A."/>
            <person name="Magnuson J.K."/>
            <person name="Mortensen U.H."/>
            <person name="Larsen T.O."/>
            <person name="Grigoriev I.V."/>
            <person name="Baker S.E."/>
            <person name="Andersen M.R."/>
        </authorList>
    </citation>
    <scope>NUCLEOTIDE SEQUENCE [LARGE SCALE GENOMIC DNA]</scope>
    <source>
        <strain evidence="5">IBT 16806</strain>
    </source>
</reference>
<dbReference type="GeneID" id="36528370"/>
<sequence>METSWRCLICMHCLPKRESVFTKVTNSNTRISTSPLSKIELIEQYKRDWIRSPIPISEFKFSQPRLRIRLLIMNPRVGVGVVVLNNEGKIVLGKRKGSHGAGTWAFPGGHLEFGESFEACAVREVLEETGLSIHDVRFLTATNDVMKAEGKHYITVYVGATVKEDNAQPQVSWTIRSCPRCLLTNSWFQILEPEKCDEWRWISWDDLRSWFNKQVQTEGMETSDAQPRLFIPLFNLFRQRPTFDPKKSYDSAQA</sequence>
<feature type="domain" description="Nudix hydrolase" evidence="3">
    <location>
        <begin position="74"/>
        <end position="228"/>
    </location>
</feature>
<comment type="similarity">
    <text evidence="2">Belongs to the Nudix hydrolase family.</text>
</comment>
<keyword evidence="5" id="KW-1185">Reference proteome</keyword>
<dbReference type="GO" id="GO:0005829">
    <property type="term" value="C:cytosol"/>
    <property type="evidence" value="ECO:0007669"/>
    <property type="project" value="TreeGrafter"/>
</dbReference>